<dbReference type="AlphaFoldDB" id="A0A420WWR5"/>
<proteinExistence type="predicted"/>
<dbReference type="RefSeq" id="WP_121173014.1">
    <property type="nucleotide sequence ID" value="NZ_RBIN01000005.1"/>
</dbReference>
<keyword evidence="2" id="KW-1185">Reference proteome</keyword>
<evidence type="ECO:0000313" key="1">
    <source>
        <dbReference type="EMBL" id="RKR03551.1"/>
    </source>
</evidence>
<sequence length="85" mass="9496">MTRFTLTIGEQSIDFTEADMAAMDSALTGATNMPGREIVRGGSERFVSVIRHREGDESRPSHMTHRATIQRLTDLRRGPDTETDC</sequence>
<evidence type="ECO:0000313" key="2">
    <source>
        <dbReference type="Proteomes" id="UP000281975"/>
    </source>
</evidence>
<dbReference type="Proteomes" id="UP000281975">
    <property type="component" value="Unassembled WGS sequence"/>
</dbReference>
<name>A0A420WWR5_9GAMM</name>
<gene>
    <name evidence="1" type="ORF">C7446_2077</name>
</gene>
<comment type="caution">
    <text evidence="1">The sequence shown here is derived from an EMBL/GenBank/DDBJ whole genome shotgun (WGS) entry which is preliminary data.</text>
</comment>
<reference evidence="1 2" key="1">
    <citation type="submission" date="2018-10" db="EMBL/GenBank/DDBJ databases">
        <title>Genomic Encyclopedia of Type Strains, Phase IV (KMG-IV): sequencing the most valuable type-strain genomes for metagenomic binning, comparative biology and taxonomic classification.</title>
        <authorList>
            <person name="Goeker M."/>
        </authorList>
    </citation>
    <scope>NUCLEOTIDE SEQUENCE [LARGE SCALE GENOMIC DNA]</scope>
    <source>
        <strain evidence="1 2">DSM 23229</strain>
    </source>
</reference>
<organism evidence="1 2">
    <name type="scientific">Kushneria sinocarnis</name>
    <dbReference type="NCBI Taxonomy" id="595502"/>
    <lineage>
        <taxon>Bacteria</taxon>
        <taxon>Pseudomonadati</taxon>
        <taxon>Pseudomonadota</taxon>
        <taxon>Gammaproteobacteria</taxon>
        <taxon>Oceanospirillales</taxon>
        <taxon>Halomonadaceae</taxon>
        <taxon>Kushneria</taxon>
    </lineage>
</organism>
<dbReference type="OrthoDB" id="6183127at2"/>
<accession>A0A420WWR5</accession>
<dbReference type="EMBL" id="RBIN01000005">
    <property type="protein sequence ID" value="RKR03551.1"/>
    <property type="molecule type" value="Genomic_DNA"/>
</dbReference>
<protein>
    <submittedName>
        <fullName evidence="1">Uncharacterized protein</fullName>
    </submittedName>
</protein>